<dbReference type="EMBL" id="WSES01000008">
    <property type="protein sequence ID" value="MVW63039.1"/>
    <property type="molecule type" value="Genomic_DNA"/>
</dbReference>
<proteinExistence type="predicted"/>
<dbReference type="AlphaFoldDB" id="A0A7X3G3N9"/>
<dbReference type="Pfam" id="PF00534">
    <property type="entry name" value="Glycos_transf_1"/>
    <property type="match status" value="1"/>
</dbReference>
<comment type="caution">
    <text evidence="3">The sequence shown here is derived from an EMBL/GenBank/DDBJ whole genome shotgun (WGS) entry which is preliminary data.</text>
</comment>
<gene>
    <name evidence="3" type="ORF">GPY61_24265</name>
</gene>
<sequence>MKLLFLIHSLASGGAERVTANLANHWARVGHDVTIVTIEHAALDHYTLAPSVRRVALGLAGNSAGSVAALSGNLNRVRAVRRVLRQERPDVAIAMMTQANVLLAIASQGLGLHTIGSERSHPAQMPVGRMWNVLRRFWYGRLGAMVALAGETRDWLARHTSARNIAVIANPVPWPFPRQEPVLPVRGDSATGRRLLLAVGRLSEEKGFPTLIACFATLARVHPEWDLAILGKGDQRSELEAMVNEHGLGERVLLPGVAGNVGDWYAAADLFVMSSRFEGFPNTLAEAMSHGLPAVSFDCDTGPRDIIRHEVDGLLVEPENAAAMERALDRLMKDEALRARFAGRAAEARERFSPDTTIAKWERLFEQVQGH</sequence>
<keyword evidence="4" id="KW-1185">Reference proteome</keyword>
<dbReference type="Gene3D" id="3.40.50.2000">
    <property type="entry name" value="Glycogen Phosphorylase B"/>
    <property type="match status" value="2"/>
</dbReference>
<dbReference type="CDD" id="cd03820">
    <property type="entry name" value="GT4_AmsD-like"/>
    <property type="match status" value="1"/>
</dbReference>
<dbReference type="PANTHER" id="PTHR12526">
    <property type="entry name" value="GLYCOSYLTRANSFERASE"/>
    <property type="match status" value="1"/>
</dbReference>
<name>A0A7X3G3N9_9BURK</name>
<evidence type="ECO:0000259" key="2">
    <source>
        <dbReference type="Pfam" id="PF13439"/>
    </source>
</evidence>
<dbReference type="Pfam" id="PF13439">
    <property type="entry name" value="Glyco_transf_4"/>
    <property type="match status" value="1"/>
</dbReference>
<evidence type="ECO:0000259" key="1">
    <source>
        <dbReference type="Pfam" id="PF00534"/>
    </source>
</evidence>
<reference evidence="3 4" key="1">
    <citation type="submission" date="2019-12" db="EMBL/GenBank/DDBJ databases">
        <authorList>
            <person name="Li C."/>
            <person name="Zhao J."/>
        </authorList>
    </citation>
    <scope>NUCLEOTIDE SEQUENCE [LARGE SCALE GENOMIC DNA]</scope>
    <source>
        <strain evidence="3 4">NEAU-DD11</strain>
    </source>
</reference>
<feature type="domain" description="Glycosyltransferase subfamily 4-like N-terminal" evidence="2">
    <location>
        <begin position="13"/>
        <end position="172"/>
    </location>
</feature>
<evidence type="ECO:0000313" key="4">
    <source>
        <dbReference type="Proteomes" id="UP000443353"/>
    </source>
</evidence>
<dbReference type="SUPFAM" id="SSF53756">
    <property type="entry name" value="UDP-Glycosyltransferase/glycogen phosphorylase"/>
    <property type="match status" value="1"/>
</dbReference>
<dbReference type="InterPro" id="IPR001296">
    <property type="entry name" value="Glyco_trans_1"/>
</dbReference>
<accession>A0A7X3G3N9</accession>
<feature type="domain" description="Glycosyl transferase family 1" evidence="1">
    <location>
        <begin position="190"/>
        <end position="345"/>
    </location>
</feature>
<keyword evidence="3" id="KW-0808">Transferase</keyword>
<dbReference type="RefSeq" id="WP_160410159.1">
    <property type="nucleotide sequence ID" value="NZ_WSES01000008.1"/>
</dbReference>
<dbReference type="GO" id="GO:0016757">
    <property type="term" value="F:glycosyltransferase activity"/>
    <property type="evidence" value="ECO:0007669"/>
    <property type="project" value="InterPro"/>
</dbReference>
<evidence type="ECO:0000313" key="3">
    <source>
        <dbReference type="EMBL" id="MVW63039.1"/>
    </source>
</evidence>
<protein>
    <submittedName>
        <fullName evidence="3">Glycosyltransferase</fullName>
    </submittedName>
</protein>
<dbReference type="Proteomes" id="UP000443353">
    <property type="component" value="Unassembled WGS sequence"/>
</dbReference>
<dbReference type="InterPro" id="IPR028098">
    <property type="entry name" value="Glyco_trans_4-like_N"/>
</dbReference>
<organism evidence="3 4">
    <name type="scientific">Massilia cellulosiltytica</name>
    <dbReference type="NCBI Taxonomy" id="2683234"/>
    <lineage>
        <taxon>Bacteria</taxon>
        <taxon>Pseudomonadati</taxon>
        <taxon>Pseudomonadota</taxon>
        <taxon>Betaproteobacteria</taxon>
        <taxon>Burkholderiales</taxon>
        <taxon>Oxalobacteraceae</taxon>
        <taxon>Telluria group</taxon>
        <taxon>Massilia</taxon>
    </lineage>
</organism>